<evidence type="ECO:0000313" key="2">
    <source>
        <dbReference type="EMBL" id="KAG5290354.1"/>
    </source>
</evidence>
<dbReference type="InterPro" id="IPR050275">
    <property type="entry name" value="PGM_Phosphatase"/>
</dbReference>
<dbReference type="Gene3D" id="3.40.50.1240">
    <property type="entry name" value="Phosphoglycerate mutase-like"/>
    <property type="match status" value="1"/>
</dbReference>
<gene>
    <name evidence="2" type="primary">PMU1</name>
    <name evidence="2" type="ORF">I7I52_07348</name>
</gene>
<proteinExistence type="predicted"/>
<dbReference type="Pfam" id="PF00300">
    <property type="entry name" value="His_Phos_1"/>
    <property type="match status" value="1"/>
</dbReference>
<dbReference type="InterPro" id="IPR013078">
    <property type="entry name" value="His_Pase_superF_clade-1"/>
</dbReference>
<reference evidence="2 3" key="1">
    <citation type="submission" date="2021-01" db="EMBL/GenBank/DDBJ databases">
        <title>Chromosome-level genome assembly of a human fungal pathogen reveals clustering of transcriptionally co-regulated genes.</title>
        <authorList>
            <person name="Voorhies M."/>
            <person name="Cohen S."/>
            <person name="Shea T.P."/>
            <person name="Petrus S."/>
            <person name="Munoz J.F."/>
            <person name="Poplawski S."/>
            <person name="Goldman W.E."/>
            <person name="Michael T."/>
            <person name="Cuomo C.A."/>
            <person name="Sil A."/>
            <person name="Beyhan S."/>
        </authorList>
    </citation>
    <scope>NUCLEOTIDE SEQUENCE [LARGE SCALE GENOMIC DNA]</scope>
    <source>
        <strain evidence="2 3">G184AR</strain>
    </source>
</reference>
<organism evidence="2 3">
    <name type="scientific">Ajellomyces capsulatus</name>
    <name type="common">Darling's disease fungus</name>
    <name type="synonym">Histoplasma capsulatum</name>
    <dbReference type="NCBI Taxonomy" id="5037"/>
    <lineage>
        <taxon>Eukaryota</taxon>
        <taxon>Fungi</taxon>
        <taxon>Dikarya</taxon>
        <taxon>Ascomycota</taxon>
        <taxon>Pezizomycotina</taxon>
        <taxon>Eurotiomycetes</taxon>
        <taxon>Eurotiomycetidae</taxon>
        <taxon>Onygenales</taxon>
        <taxon>Ajellomycetaceae</taxon>
        <taxon>Histoplasma</taxon>
    </lineage>
</organism>
<accession>A0A8H7YIX5</accession>
<dbReference type="GO" id="GO:0016791">
    <property type="term" value="F:phosphatase activity"/>
    <property type="evidence" value="ECO:0007669"/>
    <property type="project" value="TreeGrafter"/>
</dbReference>
<keyword evidence="1" id="KW-1133">Transmembrane helix</keyword>
<dbReference type="SUPFAM" id="SSF53254">
    <property type="entry name" value="Phosphoglycerate mutase-like"/>
    <property type="match status" value="1"/>
</dbReference>
<dbReference type="PANTHER" id="PTHR48100">
    <property type="entry name" value="BROAD-SPECIFICITY PHOSPHATASE YOR283W-RELATED"/>
    <property type="match status" value="1"/>
</dbReference>
<dbReference type="Proteomes" id="UP000670092">
    <property type="component" value="Unassembled WGS sequence"/>
</dbReference>
<dbReference type="CDD" id="cd07067">
    <property type="entry name" value="HP_PGM_like"/>
    <property type="match status" value="1"/>
</dbReference>
<keyword evidence="1" id="KW-0812">Transmembrane</keyword>
<keyword evidence="1" id="KW-0472">Membrane</keyword>
<dbReference type="VEuPathDB" id="FungiDB:I7I52_07348"/>
<evidence type="ECO:0000256" key="1">
    <source>
        <dbReference type="SAM" id="Phobius"/>
    </source>
</evidence>
<name>A0A8H7YIX5_AJECA</name>
<dbReference type="PANTHER" id="PTHR48100:SF1">
    <property type="entry name" value="HISTIDINE PHOSPHATASE FAMILY PROTEIN-RELATED"/>
    <property type="match status" value="1"/>
</dbReference>
<dbReference type="GO" id="GO:0005737">
    <property type="term" value="C:cytoplasm"/>
    <property type="evidence" value="ECO:0007669"/>
    <property type="project" value="TreeGrafter"/>
</dbReference>
<feature type="transmembrane region" description="Helical" evidence="1">
    <location>
        <begin position="29"/>
        <end position="52"/>
    </location>
</feature>
<comment type="caution">
    <text evidence="2">The sequence shown here is derived from an EMBL/GenBank/DDBJ whole genome shotgun (WGS) entry which is preliminary data.</text>
</comment>
<dbReference type="OrthoDB" id="496981at2759"/>
<sequence>MIRFLEAFWQQSGRERRGERLKRTLESCCHIEIVIPVLLAVTVVVALIASMAESLSLSHFEYFTVTGYFLQDDPATDPEDFDYSSSAFGLINQKYDTDDDFDPNRERTQWERFAYKLRSLNTYADKHTEFKLFYMGRHGEGFHNVAEALYGTEAWDCYWSKLDGNGNITWADAHLTETGISQALRARSTWATQMKYHIPLPQSYYSSPLDRCLQTSKLTFGDLDLPSDRPYKPVVKELLRETLGVHTCDRRSPAAYIAKTYPNYALEAGFAPTDPLWDPDLRESDSARTTRLRQLVDDIVERDSGASMYISLTAHSGAITSLLEVMGHRKFRLETGGVIPVLVRIVRRKEPAEGGRGVVEPPQKVLECGEGLVEGQDGRRADLRN</sequence>
<dbReference type="InterPro" id="IPR029033">
    <property type="entry name" value="His_PPase_superfam"/>
</dbReference>
<evidence type="ECO:0000313" key="3">
    <source>
        <dbReference type="Proteomes" id="UP000670092"/>
    </source>
</evidence>
<dbReference type="EMBL" id="JAEVHI010000005">
    <property type="protein sequence ID" value="KAG5290354.1"/>
    <property type="molecule type" value="Genomic_DNA"/>
</dbReference>
<dbReference type="AlphaFoldDB" id="A0A8H7YIX5"/>
<protein>
    <submittedName>
        <fullName evidence="2">Phosphoglycerate mutase</fullName>
    </submittedName>
</protein>
<dbReference type="SMART" id="SM00855">
    <property type="entry name" value="PGAM"/>
    <property type="match status" value="1"/>
</dbReference>